<proteinExistence type="predicted"/>
<dbReference type="PANTHER" id="PTHR43078:SF22">
    <property type="entry name" value="UDP-GLUCURONIC ACID DECARBOXYLASE 1"/>
    <property type="match status" value="1"/>
</dbReference>
<accession>A0A251TR18</accession>
<reference evidence="5" key="1">
    <citation type="journal article" date="2017" name="Nature">
        <title>The sunflower genome provides insights into oil metabolism, flowering and Asterid evolution.</title>
        <authorList>
            <person name="Badouin H."/>
            <person name="Gouzy J."/>
            <person name="Grassa C.J."/>
            <person name="Murat F."/>
            <person name="Staton S.E."/>
            <person name="Cottret L."/>
            <person name="Lelandais-Briere C."/>
            <person name="Owens G.L."/>
            <person name="Carrere S."/>
            <person name="Mayjonade B."/>
            <person name="Legrand L."/>
            <person name="Gill N."/>
            <person name="Kane N.C."/>
            <person name="Bowers J.E."/>
            <person name="Hubner S."/>
            <person name="Bellec A."/>
            <person name="Berard A."/>
            <person name="Berges H."/>
            <person name="Blanchet N."/>
            <person name="Boniface M.C."/>
            <person name="Brunel D."/>
            <person name="Catrice O."/>
            <person name="Chaidir N."/>
            <person name="Claudel C."/>
            <person name="Donnadieu C."/>
            <person name="Faraut T."/>
            <person name="Fievet G."/>
            <person name="Helmstetter N."/>
            <person name="King M."/>
            <person name="Knapp S.J."/>
            <person name="Lai Z."/>
            <person name="Le Paslier M.C."/>
            <person name="Lippi Y."/>
            <person name="Lorenzon L."/>
            <person name="Mandel J.R."/>
            <person name="Marage G."/>
            <person name="Marchand G."/>
            <person name="Marquand E."/>
            <person name="Bret-Mestries E."/>
            <person name="Morien E."/>
            <person name="Nambeesan S."/>
            <person name="Nguyen T."/>
            <person name="Pegot-Espagnet P."/>
            <person name="Pouilly N."/>
            <person name="Raftis F."/>
            <person name="Sallet E."/>
            <person name="Schiex T."/>
            <person name="Thomas J."/>
            <person name="Vandecasteele C."/>
            <person name="Vares D."/>
            <person name="Vear F."/>
            <person name="Vautrin S."/>
            <person name="Crespi M."/>
            <person name="Mangin B."/>
            <person name="Burke J.M."/>
            <person name="Salse J."/>
            <person name="Munos S."/>
            <person name="Vincourt P."/>
            <person name="Rieseberg L.H."/>
            <person name="Langlade N.B."/>
        </authorList>
    </citation>
    <scope>NUCLEOTIDE SEQUENCE [LARGE SCALE GENOMIC DNA]</scope>
    <source>
        <strain evidence="5">cv. SF193</strain>
    </source>
</reference>
<dbReference type="STRING" id="4232.A0A251TR18"/>
<comment type="cofactor">
    <cofactor evidence="1">
        <name>NAD(+)</name>
        <dbReference type="ChEBI" id="CHEBI:57540"/>
    </cofactor>
</comment>
<keyword evidence="2" id="KW-0520">NAD</keyword>
<sequence>MVRIGRIFNTYGPWMCLDDGHIVSNFVSHFMVMDNKIQAFNTSPTWQSWIVYHVRVCSELDQGFLLSNTSEVYGDSLVHPQKETYWWQSWIVYHVRVCSGWGSFKIDDLSNTLSNKKHIDKRKWDMQRYLKMCDLPAFSYFCLVRLSLCNLHTSLPLIKYLAFLNA</sequence>
<evidence type="ECO:0000256" key="2">
    <source>
        <dbReference type="ARBA" id="ARBA00023027"/>
    </source>
</evidence>
<evidence type="ECO:0000313" key="5">
    <source>
        <dbReference type="Proteomes" id="UP000215914"/>
    </source>
</evidence>
<keyword evidence="5" id="KW-1185">Reference proteome</keyword>
<evidence type="ECO:0000256" key="1">
    <source>
        <dbReference type="ARBA" id="ARBA00001911"/>
    </source>
</evidence>
<dbReference type="InterPro" id="IPR044516">
    <property type="entry name" value="UXS-like"/>
</dbReference>
<keyword evidence="3" id="KW-0456">Lyase</keyword>
<evidence type="ECO:0000256" key="3">
    <source>
        <dbReference type="ARBA" id="ARBA00023239"/>
    </source>
</evidence>
<name>A0A251TR18_HELAN</name>
<dbReference type="AlphaFoldDB" id="A0A251TR18"/>
<protein>
    <submittedName>
        <fullName evidence="4">Putative NAD(P)-binding domain-containing protein</fullName>
    </submittedName>
</protein>
<gene>
    <name evidence="4" type="ORF">HannXRQ_Chr10g0319341</name>
</gene>
<dbReference type="GO" id="GO:0016829">
    <property type="term" value="F:lyase activity"/>
    <property type="evidence" value="ECO:0007669"/>
    <property type="project" value="UniProtKB-KW"/>
</dbReference>
<organism evidence="4 5">
    <name type="scientific">Helianthus annuus</name>
    <name type="common">Common sunflower</name>
    <dbReference type="NCBI Taxonomy" id="4232"/>
    <lineage>
        <taxon>Eukaryota</taxon>
        <taxon>Viridiplantae</taxon>
        <taxon>Streptophyta</taxon>
        <taxon>Embryophyta</taxon>
        <taxon>Tracheophyta</taxon>
        <taxon>Spermatophyta</taxon>
        <taxon>Magnoliopsida</taxon>
        <taxon>eudicotyledons</taxon>
        <taxon>Gunneridae</taxon>
        <taxon>Pentapetalae</taxon>
        <taxon>asterids</taxon>
        <taxon>campanulids</taxon>
        <taxon>Asterales</taxon>
        <taxon>Asteraceae</taxon>
        <taxon>Asteroideae</taxon>
        <taxon>Heliantheae alliance</taxon>
        <taxon>Heliantheae</taxon>
        <taxon>Helianthus</taxon>
    </lineage>
</organism>
<dbReference type="GO" id="GO:0042732">
    <property type="term" value="P:D-xylose metabolic process"/>
    <property type="evidence" value="ECO:0007669"/>
    <property type="project" value="InterPro"/>
</dbReference>
<dbReference type="PANTHER" id="PTHR43078">
    <property type="entry name" value="UDP-GLUCURONIC ACID DECARBOXYLASE-RELATED"/>
    <property type="match status" value="1"/>
</dbReference>
<dbReference type="InParanoid" id="A0A251TR18"/>
<dbReference type="GO" id="GO:0070403">
    <property type="term" value="F:NAD+ binding"/>
    <property type="evidence" value="ECO:0007669"/>
    <property type="project" value="InterPro"/>
</dbReference>
<dbReference type="EMBL" id="CM007899">
    <property type="protein sequence ID" value="OTG13334.1"/>
    <property type="molecule type" value="Genomic_DNA"/>
</dbReference>
<dbReference type="Proteomes" id="UP000215914">
    <property type="component" value="Chromosome 10"/>
</dbReference>
<evidence type="ECO:0000313" key="4">
    <source>
        <dbReference type="EMBL" id="OTG13334.1"/>
    </source>
</evidence>